<comment type="similarity">
    <text evidence="1">Belongs to the multicopper oxidase family.</text>
</comment>
<dbReference type="CDD" id="cd13851">
    <property type="entry name" value="CuRO_1_Fet3p"/>
    <property type="match status" value="1"/>
</dbReference>
<dbReference type="PANTHER" id="PTHR11709">
    <property type="entry name" value="MULTI-COPPER OXIDASE"/>
    <property type="match status" value="1"/>
</dbReference>
<dbReference type="PROSITE" id="PS00080">
    <property type="entry name" value="MULTICOPPER_OXIDASE2"/>
    <property type="match status" value="1"/>
</dbReference>
<evidence type="ECO:0000256" key="9">
    <source>
        <dbReference type="ARBA" id="ARBA00022989"/>
    </source>
</evidence>
<dbReference type="InterPro" id="IPR008972">
    <property type="entry name" value="Cupredoxin"/>
</dbReference>
<dbReference type="FunFam" id="2.60.40.420:FF:000025">
    <property type="entry name" value="FET5p Multicopper oxidase"/>
    <property type="match status" value="1"/>
</dbReference>
<keyword evidence="7 18" id="KW-0732">Signal</keyword>
<dbReference type="InterPro" id="IPR011706">
    <property type="entry name" value="Cu-oxidase_C"/>
</dbReference>
<keyword evidence="2" id="KW-0813">Transport</keyword>
<comment type="caution">
    <text evidence="22">The sequence shown here is derived from an EMBL/GenBank/DDBJ whole genome shotgun (WGS) entry which is preliminary data.</text>
</comment>
<evidence type="ECO:0000256" key="6">
    <source>
        <dbReference type="ARBA" id="ARBA00022723"/>
    </source>
</evidence>
<organism evidence="22 23">
    <name type="scientific">Ramalina farinacea</name>
    <dbReference type="NCBI Taxonomy" id="258253"/>
    <lineage>
        <taxon>Eukaryota</taxon>
        <taxon>Fungi</taxon>
        <taxon>Dikarya</taxon>
        <taxon>Ascomycota</taxon>
        <taxon>Pezizomycotina</taxon>
        <taxon>Lecanoromycetes</taxon>
        <taxon>OSLEUM clade</taxon>
        <taxon>Lecanoromycetidae</taxon>
        <taxon>Lecanorales</taxon>
        <taxon>Lecanorineae</taxon>
        <taxon>Ramalinaceae</taxon>
        <taxon>Ramalina</taxon>
    </lineage>
</organism>
<keyword evidence="9 17" id="KW-1133">Transmembrane helix</keyword>
<dbReference type="InterPro" id="IPR002355">
    <property type="entry name" value="Cu_oxidase_Cu_BS"/>
</dbReference>
<feature type="transmembrane region" description="Helical" evidence="17">
    <location>
        <begin position="544"/>
        <end position="565"/>
    </location>
</feature>
<evidence type="ECO:0000256" key="13">
    <source>
        <dbReference type="ARBA" id="ARBA00023065"/>
    </source>
</evidence>
<feature type="domain" description="Plastocyanin-like" evidence="20">
    <location>
        <begin position="358"/>
        <end position="489"/>
    </location>
</feature>
<feature type="domain" description="Plastocyanin-like" evidence="19">
    <location>
        <begin position="151"/>
        <end position="297"/>
    </location>
</feature>
<dbReference type="FunFam" id="2.60.40.420:FF:000024">
    <property type="entry name" value="FET5p Multicopper oxidase"/>
    <property type="match status" value="1"/>
</dbReference>
<keyword evidence="3" id="KW-1003">Cell membrane</keyword>
<evidence type="ECO:0000259" key="19">
    <source>
        <dbReference type="Pfam" id="PF00394"/>
    </source>
</evidence>
<evidence type="ECO:0000256" key="18">
    <source>
        <dbReference type="SAM" id="SignalP"/>
    </source>
</evidence>
<dbReference type="InterPro" id="IPR033138">
    <property type="entry name" value="Cu_oxidase_CS"/>
</dbReference>
<feature type="domain" description="Plastocyanin-like" evidence="21">
    <location>
        <begin position="25"/>
        <end position="141"/>
    </location>
</feature>
<dbReference type="GO" id="GO:0010106">
    <property type="term" value="P:cellular response to iron ion starvation"/>
    <property type="evidence" value="ECO:0007669"/>
    <property type="project" value="TreeGrafter"/>
</dbReference>
<dbReference type="Proteomes" id="UP001161017">
    <property type="component" value="Unassembled WGS sequence"/>
</dbReference>
<feature type="signal peptide" evidence="18">
    <location>
        <begin position="1"/>
        <end position="16"/>
    </location>
</feature>
<evidence type="ECO:0000256" key="3">
    <source>
        <dbReference type="ARBA" id="ARBA00022475"/>
    </source>
</evidence>
<keyword evidence="15" id="KW-0325">Glycoprotein</keyword>
<keyword evidence="14 17" id="KW-0472">Membrane</keyword>
<dbReference type="CDD" id="cd13899">
    <property type="entry name" value="CuRO_3_Fet3p"/>
    <property type="match status" value="1"/>
</dbReference>
<evidence type="ECO:0000256" key="7">
    <source>
        <dbReference type="ARBA" id="ARBA00022729"/>
    </source>
</evidence>
<keyword evidence="11" id="KW-0408">Iron</keyword>
<feature type="chain" id="PRO_5041266392" description="Multicopper oxidase" evidence="18">
    <location>
        <begin position="17"/>
        <end position="597"/>
    </location>
</feature>
<gene>
    <name evidence="22" type="ORF">OHK93_006997</name>
</gene>
<dbReference type="GO" id="GO:0004322">
    <property type="term" value="F:ferroxidase activity"/>
    <property type="evidence" value="ECO:0007669"/>
    <property type="project" value="TreeGrafter"/>
</dbReference>
<evidence type="ECO:0000256" key="4">
    <source>
        <dbReference type="ARBA" id="ARBA00022496"/>
    </source>
</evidence>
<keyword evidence="4" id="KW-0410">Iron transport</keyword>
<accession>A0AA43TV39</accession>
<evidence type="ECO:0000256" key="14">
    <source>
        <dbReference type="ARBA" id="ARBA00023136"/>
    </source>
</evidence>
<evidence type="ECO:0000256" key="5">
    <source>
        <dbReference type="ARBA" id="ARBA00022692"/>
    </source>
</evidence>
<dbReference type="CDD" id="cd13877">
    <property type="entry name" value="CuRO_2_Fet3p_like"/>
    <property type="match status" value="1"/>
</dbReference>
<reference evidence="22" key="1">
    <citation type="journal article" date="2023" name="Genome Biol. Evol.">
        <title>First Whole Genome Sequence and Flow Cytometry Genome Size Data for the Lichen-Forming Fungus Ramalina farinacea (Ascomycota).</title>
        <authorList>
            <person name="Llewellyn T."/>
            <person name="Mian S."/>
            <person name="Hill R."/>
            <person name="Leitch I.J."/>
            <person name="Gaya E."/>
        </authorList>
    </citation>
    <scope>NUCLEOTIDE SEQUENCE</scope>
    <source>
        <strain evidence="22">LIQ254RAFAR</strain>
    </source>
</reference>
<evidence type="ECO:0000313" key="22">
    <source>
        <dbReference type="EMBL" id="MDI1487725.1"/>
    </source>
</evidence>
<dbReference type="InterPro" id="IPR045087">
    <property type="entry name" value="Cu-oxidase_fam"/>
</dbReference>
<evidence type="ECO:0000313" key="23">
    <source>
        <dbReference type="Proteomes" id="UP001161017"/>
    </source>
</evidence>
<dbReference type="FunFam" id="2.60.40.420:FF:000022">
    <property type="entry name" value="FET5p Multicopper oxidase"/>
    <property type="match status" value="1"/>
</dbReference>
<evidence type="ECO:0000256" key="2">
    <source>
        <dbReference type="ARBA" id="ARBA00022448"/>
    </source>
</evidence>
<dbReference type="Pfam" id="PF00394">
    <property type="entry name" value="Cu-oxidase"/>
    <property type="match status" value="1"/>
</dbReference>
<dbReference type="SUPFAM" id="SSF49503">
    <property type="entry name" value="Cupredoxins"/>
    <property type="match status" value="3"/>
</dbReference>
<evidence type="ECO:0000256" key="8">
    <source>
        <dbReference type="ARBA" id="ARBA00022737"/>
    </source>
</evidence>
<evidence type="ECO:0000259" key="20">
    <source>
        <dbReference type="Pfam" id="PF07731"/>
    </source>
</evidence>
<dbReference type="Pfam" id="PF07731">
    <property type="entry name" value="Cu-oxidase_2"/>
    <property type="match status" value="1"/>
</dbReference>
<evidence type="ECO:0000256" key="16">
    <source>
        <dbReference type="ARBA" id="ARBA00037814"/>
    </source>
</evidence>
<evidence type="ECO:0000256" key="1">
    <source>
        <dbReference type="ARBA" id="ARBA00010609"/>
    </source>
</evidence>
<dbReference type="InterPro" id="IPR011707">
    <property type="entry name" value="Cu-oxidase-like_N"/>
</dbReference>
<dbReference type="PANTHER" id="PTHR11709:SF361">
    <property type="entry name" value="IRON TRANSPORT MULTICOPPER OXIDASE FET3"/>
    <property type="match status" value="1"/>
</dbReference>
<evidence type="ECO:0000256" key="15">
    <source>
        <dbReference type="ARBA" id="ARBA00023180"/>
    </source>
</evidence>
<sequence length="597" mass="65651">MVSVWLLLAVPVFASAATVTYDFNITWVNENPDNAFERPVIGINGQWPLPIMTATVGDRVVVNVQNHLGNQSTSLHFHGLYMNGSTEMDGPVAATQCPIAPESKFTYDFNITQPGTYWYHSHDSGQYPDGIRAPLIIHDPDSPYKDQYDEELVLSISDWYHDQMADLIKQFISVTNPTGAEPVPDAALFNDTQNLTTPVQPGKTYMFRIVNIGAFAGQYFWMEGHTMRIVEVDGIYTEPAEADMIYLTAAQRYSVLVTTKDDASTNFAYVASMDEDLFDTIPDSLNPNVTGWLVYDSSVPNPAPALLDSFDPFDDFNLVPTDKEPLWDRVDYSFNLDVAMNNLGDGANYAFFNDITYIRPKVPTLYTALSSGPTAFNSTIYSPDTNAFILQKNQVVEIILNNNDPGKHPFHLHGHSFQAIVRSEEEAGNYVGNETFPAIPMRRDTFMVRPNGNFVIRFRADNPGIWLFHCHIEWHIASGLVATMIEAPDVLQQTISIPRDHIDSCIAEKLPTEGNAAGNTVDLFDLSGAHKPPPPLPAGFEARGIVALVFSCLCAFLGVGVIAWYGAGEIGKKEPVTGGDTAETAAAAAAAADGESR</sequence>
<keyword evidence="12" id="KW-0186">Copper</keyword>
<keyword evidence="13" id="KW-0406">Ion transport</keyword>
<evidence type="ECO:0008006" key="24">
    <source>
        <dbReference type="Google" id="ProtNLM"/>
    </source>
</evidence>
<keyword evidence="5 17" id="KW-0812">Transmembrane</keyword>
<dbReference type="InterPro" id="IPR001117">
    <property type="entry name" value="Cu-oxidase_2nd"/>
</dbReference>
<keyword evidence="6" id="KW-0479">Metal-binding</keyword>
<proteinExistence type="inferred from homology"/>
<dbReference type="GO" id="GO:0005507">
    <property type="term" value="F:copper ion binding"/>
    <property type="evidence" value="ECO:0007669"/>
    <property type="project" value="InterPro"/>
</dbReference>
<protein>
    <recommendedName>
        <fullName evidence="24">Multicopper oxidase</fullName>
    </recommendedName>
</protein>
<name>A0AA43TV39_9LECA</name>
<dbReference type="GO" id="GO:0033215">
    <property type="term" value="P:reductive iron assimilation"/>
    <property type="evidence" value="ECO:0007669"/>
    <property type="project" value="TreeGrafter"/>
</dbReference>
<dbReference type="PROSITE" id="PS00079">
    <property type="entry name" value="MULTICOPPER_OXIDASE1"/>
    <property type="match status" value="1"/>
</dbReference>
<comment type="subcellular location">
    <subcellularLocation>
        <location evidence="16">Cell membrane</location>
        <topology evidence="16">Single-pass type I membrane protein</topology>
        <orientation evidence="16">Extracellular side</orientation>
    </subcellularLocation>
</comment>
<keyword evidence="23" id="KW-1185">Reference proteome</keyword>
<dbReference type="Pfam" id="PF07732">
    <property type="entry name" value="Cu-oxidase_3"/>
    <property type="match status" value="1"/>
</dbReference>
<dbReference type="Gene3D" id="2.60.40.420">
    <property type="entry name" value="Cupredoxins - blue copper proteins"/>
    <property type="match status" value="3"/>
</dbReference>
<dbReference type="EMBL" id="JAPUFD010000006">
    <property type="protein sequence ID" value="MDI1487725.1"/>
    <property type="molecule type" value="Genomic_DNA"/>
</dbReference>
<dbReference type="InterPro" id="IPR044130">
    <property type="entry name" value="CuRO_2_Fet3-like"/>
</dbReference>
<keyword evidence="8" id="KW-0677">Repeat</keyword>
<evidence type="ECO:0000256" key="10">
    <source>
        <dbReference type="ARBA" id="ARBA00023002"/>
    </source>
</evidence>
<keyword evidence="10" id="KW-0560">Oxidoreductase</keyword>
<evidence type="ECO:0000256" key="17">
    <source>
        <dbReference type="SAM" id="Phobius"/>
    </source>
</evidence>
<evidence type="ECO:0000256" key="12">
    <source>
        <dbReference type="ARBA" id="ARBA00023008"/>
    </source>
</evidence>
<evidence type="ECO:0000256" key="11">
    <source>
        <dbReference type="ARBA" id="ARBA00023004"/>
    </source>
</evidence>
<dbReference type="GO" id="GO:0033573">
    <property type="term" value="C:high-affinity iron permease complex"/>
    <property type="evidence" value="ECO:0007669"/>
    <property type="project" value="TreeGrafter"/>
</dbReference>
<dbReference type="AlphaFoldDB" id="A0AA43TV39"/>
<evidence type="ECO:0000259" key="21">
    <source>
        <dbReference type="Pfam" id="PF07732"/>
    </source>
</evidence>